<keyword evidence="2" id="KW-1185">Reference proteome</keyword>
<dbReference type="EMBL" id="ABVL01000008">
    <property type="protein sequence ID" value="EDY19303.1"/>
    <property type="molecule type" value="Genomic_DNA"/>
</dbReference>
<reference evidence="1 2" key="1">
    <citation type="journal article" date="2011" name="J. Bacteriol.">
        <title>Genome sequence of Chthoniobacter flavus Ellin428, an aerobic heterotrophic soil bacterium.</title>
        <authorList>
            <person name="Kant R."/>
            <person name="van Passel M.W."/>
            <person name="Palva A."/>
            <person name="Lucas S."/>
            <person name="Lapidus A."/>
            <person name="Glavina Del Rio T."/>
            <person name="Dalin E."/>
            <person name="Tice H."/>
            <person name="Bruce D."/>
            <person name="Goodwin L."/>
            <person name="Pitluck S."/>
            <person name="Larimer F.W."/>
            <person name="Land M.L."/>
            <person name="Hauser L."/>
            <person name="Sangwan P."/>
            <person name="de Vos W.M."/>
            <person name="Janssen P.H."/>
            <person name="Smidt H."/>
        </authorList>
    </citation>
    <scope>NUCLEOTIDE SEQUENCE [LARGE SCALE GENOMIC DNA]</scope>
    <source>
        <strain evidence="1 2">Ellin428</strain>
    </source>
</reference>
<accession>B4D263</accession>
<dbReference type="Proteomes" id="UP000005824">
    <property type="component" value="Unassembled WGS sequence"/>
</dbReference>
<dbReference type="STRING" id="497964.CfE428DRAFT_2988"/>
<name>B4D263_9BACT</name>
<dbReference type="eggNOG" id="COG0226">
    <property type="taxonomic scope" value="Bacteria"/>
</dbReference>
<evidence type="ECO:0000313" key="2">
    <source>
        <dbReference type="Proteomes" id="UP000005824"/>
    </source>
</evidence>
<proteinExistence type="predicted"/>
<comment type="caution">
    <text evidence="1">The sequence shown here is derived from an EMBL/GenBank/DDBJ whole genome shotgun (WGS) entry which is preliminary data.</text>
</comment>
<gene>
    <name evidence="1" type="ORF">CfE428DRAFT_2988</name>
</gene>
<dbReference type="InParanoid" id="B4D263"/>
<protein>
    <submittedName>
        <fullName evidence="1">Uncharacterized protein</fullName>
    </submittedName>
</protein>
<organism evidence="1 2">
    <name type="scientific">Chthoniobacter flavus Ellin428</name>
    <dbReference type="NCBI Taxonomy" id="497964"/>
    <lineage>
        <taxon>Bacteria</taxon>
        <taxon>Pseudomonadati</taxon>
        <taxon>Verrucomicrobiota</taxon>
        <taxon>Spartobacteria</taxon>
        <taxon>Chthoniobacterales</taxon>
        <taxon>Chthoniobacteraceae</taxon>
        <taxon>Chthoniobacter</taxon>
    </lineage>
</organism>
<dbReference type="AlphaFoldDB" id="B4D263"/>
<sequence>MLRCAAAVQAEPALAGHDGLAGQTLDADGIKAVLMGKKITLGGMRVVIVMAKAGGAQDAFLQSHIGMTTSQFQNYWRRLFMTGGGTAPKIFETESDARKFAAETPGAIVITDSANARGLTILAAN</sequence>
<evidence type="ECO:0000313" key="1">
    <source>
        <dbReference type="EMBL" id="EDY19303.1"/>
    </source>
</evidence>